<dbReference type="GO" id="GO:0008610">
    <property type="term" value="P:lipid biosynthetic process"/>
    <property type="evidence" value="ECO:0007669"/>
    <property type="project" value="UniProtKB-ARBA"/>
</dbReference>
<feature type="transmembrane region" description="Helical" evidence="8">
    <location>
        <begin position="176"/>
        <end position="201"/>
    </location>
</feature>
<dbReference type="GO" id="GO:0005886">
    <property type="term" value="C:plasma membrane"/>
    <property type="evidence" value="ECO:0007669"/>
    <property type="project" value="UniProtKB-SubCell"/>
</dbReference>
<evidence type="ECO:0000259" key="9">
    <source>
        <dbReference type="Pfam" id="PF13231"/>
    </source>
</evidence>
<gene>
    <name evidence="10" type="ORF">GX950_03555</name>
</gene>
<feature type="transmembrane region" description="Helical" evidence="8">
    <location>
        <begin position="310"/>
        <end position="330"/>
    </location>
</feature>
<dbReference type="Pfam" id="PF13231">
    <property type="entry name" value="PMT_2"/>
    <property type="match status" value="1"/>
</dbReference>
<keyword evidence="5 8" id="KW-0812">Transmembrane</keyword>
<comment type="caution">
    <text evidence="10">The sequence shown here is derived from an EMBL/GenBank/DDBJ whole genome shotgun (WGS) entry which is preliminary data.</text>
</comment>
<feature type="transmembrane region" description="Helical" evidence="8">
    <location>
        <begin position="21"/>
        <end position="46"/>
    </location>
</feature>
<proteinExistence type="predicted"/>
<organism evidence="10 11">
    <name type="scientific">Candidatus Iainarchaeum sp</name>
    <dbReference type="NCBI Taxonomy" id="3101447"/>
    <lineage>
        <taxon>Archaea</taxon>
        <taxon>Candidatus Iainarchaeota</taxon>
        <taxon>Candidatus Iainarchaeia</taxon>
        <taxon>Candidatus Iainarchaeales</taxon>
        <taxon>Candidatus Iainarchaeaceae</taxon>
        <taxon>Candidatus Iainarchaeum</taxon>
    </lineage>
</organism>
<feature type="domain" description="Glycosyltransferase RgtA/B/C/D-like" evidence="9">
    <location>
        <begin position="74"/>
        <end position="230"/>
    </location>
</feature>
<feature type="transmembrane region" description="Helical" evidence="8">
    <location>
        <begin position="260"/>
        <end position="279"/>
    </location>
</feature>
<comment type="subcellular location">
    <subcellularLocation>
        <location evidence="1">Cell membrane</location>
        <topology evidence="1">Multi-pass membrane protein</topology>
    </subcellularLocation>
</comment>
<evidence type="ECO:0000313" key="11">
    <source>
        <dbReference type="Proteomes" id="UP000526302"/>
    </source>
</evidence>
<evidence type="ECO:0000256" key="4">
    <source>
        <dbReference type="ARBA" id="ARBA00022679"/>
    </source>
</evidence>
<evidence type="ECO:0000313" key="10">
    <source>
        <dbReference type="EMBL" id="NMA44858.1"/>
    </source>
</evidence>
<keyword evidence="6 8" id="KW-1133">Transmembrane helix</keyword>
<feature type="transmembrane region" description="Helical" evidence="8">
    <location>
        <begin position="286"/>
        <end position="304"/>
    </location>
</feature>
<dbReference type="Proteomes" id="UP000526302">
    <property type="component" value="Unassembled WGS sequence"/>
</dbReference>
<keyword evidence="3" id="KW-0328">Glycosyltransferase</keyword>
<reference evidence="10 11" key="1">
    <citation type="journal article" date="2020" name="Biotechnol. Biofuels">
        <title>New insights from the biogas microbiome by comprehensive genome-resolved metagenomics of nearly 1600 species originating from multiple anaerobic digesters.</title>
        <authorList>
            <person name="Campanaro S."/>
            <person name="Treu L."/>
            <person name="Rodriguez-R L.M."/>
            <person name="Kovalovszki A."/>
            <person name="Ziels R.M."/>
            <person name="Maus I."/>
            <person name="Zhu X."/>
            <person name="Kougias P.G."/>
            <person name="Basile A."/>
            <person name="Luo G."/>
            <person name="Schluter A."/>
            <person name="Konstantinidis K.T."/>
            <person name="Angelidaki I."/>
        </authorList>
    </citation>
    <scope>NUCLEOTIDE SEQUENCE [LARGE SCALE GENOMIC DNA]</scope>
    <source>
        <strain evidence="10">AS22ysBPME_79</strain>
    </source>
</reference>
<evidence type="ECO:0000256" key="1">
    <source>
        <dbReference type="ARBA" id="ARBA00004651"/>
    </source>
</evidence>
<evidence type="ECO:0000256" key="3">
    <source>
        <dbReference type="ARBA" id="ARBA00022676"/>
    </source>
</evidence>
<sequence>MVNELLDKKFQFGSFSFKVEHIILLFILLFAFFIRVSYIDVAPFWIDENISSLASLNILEKGVPVFDSGEFYSRALVFHYSQALSMLIFGTNDFGARIISVLFGLLTVILGYLFIKEMFNDSENKSSYALFCALVLSIFFLEVFFSRQARFYQLFQLAFFSCLYFLYKSRWNPNSVYYAVFCFIIALDTQIAGIILTPFVLYSLIFNELKIDYKKITNKLNILGILIVLVYAGSRVLGIFNVSTGSVELASSYAVNYLNFFYNSGFVLILGLIGVFWFISKDKRFLFYLVLPSAIFFVLVLFVEQFAFRYFYPLFFFLLLFFSVFFCLLSEKFSPKFLILGIIGLIFVSNIIFPYNYATIILPIKESFNDYSAPIIDIKNIPTELKEKMINNNVGTFYPAYFEWYVKKPDFVVPYSMSGRNIIVKEIDDYTGVTYVKEPPNREYYFVKDYFSYYKFHDKNEANKFFNECDLSFKNSTLEIFYCK</sequence>
<dbReference type="PANTHER" id="PTHR33908:SF11">
    <property type="entry name" value="MEMBRANE PROTEIN"/>
    <property type="match status" value="1"/>
</dbReference>
<protein>
    <recommendedName>
        <fullName evidence="9">Glycosyltransferase RgtA/B/C/D-like domain-containing protein</fullName>
    </recommendedName>
</protein>
<dbReference type="EMBL" id="JAAZKV010000029">
    <property type="protein sequence ID" value="NMA44858.1"/>
    <property type="molecule type" value="Genomic_DNA"/>
</dbReference>
<evidence type="ECO:0000256" key="5">
    <source>
        <dbReference type="ARBA" id="ARBA00022692"/>
    </source>
</evidence>
<accession>A0A7K4C039</accession>
<keyword evidence="2" id="KW-1003">Cell membrane</keyword>
<dbReference type="InterPro" id="IPR050297">
    <property type="entry name" value="LipidA_mod_glycosyltrf_83"/>
</dbReference>
<feature type="transmembrane region" description="Helical" evidence="8">
    <location>
        <begin position="222"/>
        <end position="240"/>
    </location>
</feature>
<feature type="transmembrane region" description="Helical" evidence="8">
    <location>
        <begin position="127"/>
        <end position="145"/>
    </location>
</feature>
<evidence type="ECO:0000256" key="6">
    <source>
        <dbReference type="ARBA" id="ARBA00022989"/>
    </source>
</evidence>
<evidence type="ECO:0000256" key="2">
    <source>
        <dbReference type="ARBA" id="ARBA00022475"/>
    </source>
</evidence>
<dbReference type="AlphaFoldDB" id="A0A7K4C039"/>
<evidence type="ECO:0000256" key="8">
    <source>
        <dbReference type="SAM" id="Phobius"/>
    </source>
</evidence>
<dbReference type="PANTHER" id="PTHR33908">
    <property type="entry name" value="MANNOSYLTRANSFERASE YKCB-RELATED"/>
    <property type="match status" value="1"/>
</dbReference>
<dbReference type="InterPro" id="IPR038731">
    <property type="entry name" value="RgtA/B/C-like"/>
</dbReference>
<feature type="transmembrane region" description="Helical" evidence="8">
    <location>
        <begin position="337"/>
        <end position="357"/>
    </location>
</feature>
<keyword evidence="4" id="KW-0808">Transferase</keyword>
<keyword evidence="7 8" id="KW-0472">Membrane</keyword>
<evidence type="ECO:0000256" key="7">
    <source>
        <dbReference type="ARBA" id="ARBA00023136"/>
    </source>
</evidence>
<dbReference type="GO" id="GO:0016763">
    <property type="term" value="F:pentosyltransferase activity"/>
    <property type="evidence" value="ECO:0007669"/>
    <property type="project" value="TreeGrafter"/>
</dbReference>
<feature type="transmembrane region" description="Helical" evidence="8">
    <location>
        <begin position="96"/>
        <end position="115"/>
    </location>
</feature>
<name>A0A7K4C039_9ARCH</name>